<dbReference type="InterPro" id="IPR001547">
    <property type="entry name" value="Glyco_hydro_5"/>
</dbReference>
<name>A0A7J6W9W5_THATH</name>
<evidence type="ECO:0000259" key="5">
    <source>
        <dbReference type="Pfam" id="PF00150"/>
    </source>
</evidence>
<dbReference type="Gene3D" id="3.20.20.80">
    <property type="entry name" value="Glycosidases"/>
    <property type="match status" value="1"/>
</dbReference>
<dbReference type="InterPro" id="IPR035992">
    <property type="entry name" value="Ricin_B-like_lectins"/>
</dbReference>
<dbReference type="OrthoDB" id="442731at2759"/>
<dbReference type="PANTHER" id="PTHR31263:SF44">
    <property type="entry name" value="OS04G0481200 PROTEIN"/>
    <property type="match status" value="1"/>
</dbReference>
<sequence>MPLYTNSRWIVNEKGKRVKLACVNWPSHLETLVAEGLNKSPVDEISKKIVATGFNCVRFTWPVALATNESLQSTTVEKWFNGLGLDQSISGIKIHNAGFLSLTLIQAYQAVVSNLGDNNVMVILDNHISKPGWCCAKDDGNGFFGDEFFDPELWLEGLAKMATLFKNTKNVVGMSLRNELRGNNQNVSVWRRYMQEGAETVHSANPKVLVILSGISFDNDLGFLRGNPVNLTFTNKLVFEVHRYGVSIGSGWQNGNPNDVCGNFMKTLMSNAGFLMEEGYPLFLSEFGGDQRGTNVNDNRFLNCMFGVIADWDLDWALWTFQGSYYWRQEEPDKEEMYGVLDKNWNEVRNKSYMVRVNSIQFPHQGPGLFDDEVVPYNIIYHPLTGYCIQNNSSLDQLSLGLCEESTAWIYNTSEKTIMMSGTVDSCLKAAEIGKPVKLGSDCNNSTTSKWKMISDSKLHLSSNLTNGDTVCMDIDNGVVITSPCNCLKEDAECDPGSQWFKIIESRRKTMLE</sequence>
<comment type="similarity">
    <text evidence="1 4">Belongs to the glycosyl hydrolase 5 (cellulase A) family.</text>
</comment>
<dbReference type="SUPFAM" id="SSF51445">
    <property type="entry name" value="(Trans)glycosidases"/>
    <property type="match status" value="1"/>
</dbReference>
<evidence type="ECO:0000256" key="2">
    <source>
        <dbReference type="ARBA" id="ARBA00022801"/>
    </source>
</evidence>
<dbReference type="Pfam" id="PF00150">
    <property type="entry name" value="Cellulase"/>
    <property type="match status" value="1"/>
</dbReference>
<keyword evidence="7" id="KW-1185">Reference proteome</keyword>
<evidence type="ECO:0000313" key="7">
    <source>
        <dbReference type="Proteomes" id="UP000554482"/>
    </source>
</evidence>
<comment type="caution">
    <text evidence="6">The sequence shown here is derived from an EMBL/GenBank/DDBJ whole genome shotgun (WGS) entry which is preliminary data.</text>
</comment>
<feature type="domain" description="Glycoside hydrolase family 5" evidence="5">
    <location>
        <begin position="39"/>
        <end position="321"/>
    </location>
</feature>
<protein>
    <submittedName>
        <fullName evidence="6">Glycosyl hydrolase 5 family protein</fullName>
    </submittedName>
</protein>
<keyword evidence="2 4" id="KW-0378">Hydrolase</keyword>
<keyword evidence="3 4" id="KW-0326">Glycosidase</keyword>
<evidence type="ECO:0000256" key="4">
    <source>
        <dbReference type="RuleBase" id="RU361153"/>
    </source>
</evidence>
<evidence type="ECO:0000256" key="1">
    <source>
        <dbReference type="ARBA" id="ARBA00005641"/>
    </source>
</evidence>
<proteinExistence type="inferred from homology"/>
<dbReference type="GO" id="GO:0000272">
    <property type="term" value="P:polysaccharide catabolic process"/>
    <property type="evidence" value="ECO:0007669"/>
    <property type="project" value="InterPro"/>
</dbReference>
<gene>
    <name evidence="6" type="ORF">FRX31_016187</name>
</gene>
<reference evidence="6 7" key="1">
    <citation type="submission" date="2020-06" db="EMBL/GenBank/DDBJ databases">
        <title>Transcriptomic and genomic resources for Thalictrum thalictroides and T. hernandezii: Facilitating candidate gene discovery in an emerging model plant lineage.</title>
        <authorList>
            <person name="Arias T."/>
            <person name="Riano-Pachon D.M."/>
            <person name="Di Stilio V.S."/>
        </authorList>
    </citation>
    <scope>NUCLEOTIDE SEQUENCE [LARGE SCALE GENOMIC DNA]</scope>
    <source>
        <strain evidence="7">cv. WT478/WT964</strain>
        <tissue evidence="6">Leaves</tissue>
    </source>
</reference>
<dbReference type="InterPro" id="IPR017853">
    <property type="entry name" value="GH"/>
</dbReference>
<dbReference type="EMBL" id="JABWDY010018997">
    <property type="protein sequence ID" value="KAF5194224.1"/>
    <property type="molecule type" value="Genomic_DNA"/>
</dbReference>
<evidence type="ECO:0000256" key="3">
    <source>
        <dbReference type="ARBA" id="ARBA00023295"/>
    </source>
</evidence>
<organism evidence="6 7">
    <name type="scientific">Thalictrum thalictroides</name>
    <name type="common">Rue-anemone</name>
    <name type="synonym">Anemone thalictroides</name>
    <dbReference type="NCBI Taxonomy" id="46969"/>
    <lineage>
        <taxon>Eukaryota</taxon>
        <taxon>Viridiplantae</taxon>
        <taxon>Streptophyta</taxon>
        <taxon>Embryophyta</taxon>
        <taxon>Tracheophyta</taxon>
        <taxon>Spermatophyta</taxon>
        <taxon>Magnoliopsida</taxon>
        <taxon>Ranunculales</taxon>
        <taxon>Ranunculaceae</taxon>
        <taxon>Thalictroideae</taxon>
        <taxon>Thalictrum</taxon>
    </lineage>
</organism>
<dbReference type="Gene3D" id="2.80.10.50">
    <property type="match status" value="1"/>
</dbReference>
<dbReference type="GO" id="GO:0004553">
    <property type="term" value="F:hydrolase activity, hydrolyzing O-glycosyl compounds"/>
    <property type="evidence" value="ECO:0007669"/>
    <property type="project" value="InterPro"/>
</dbReference>
<dbReference type="AlphaFoldDB" id="A0A7J6W9W5"/>
<accession>A0A7J6W9W5</accession>
<dbReference type="PANTHER" id="PTHR31263">
    <property type="entry name" value="CELLULASE FAMILY PROTEIN (AFU_ORTHOLOGUE AFUA_5G14560)"/>
    <property type="match status" value="1"/>
</dbReference>
<evidence type="ECO:0000313" key="6">
    <source>
        <dbReference type="EMBL" id="KAF5194224.1"/>
    </source>
</evidence>
<dbReference type="SUPFAM" id="SSF50370">
    <property type="entry name" value="Ricin B-like lectins"/>
    <property type="match status" value="1"/>
</dbReference>
<dbReference type="Proteomes" id="UP000554482">
    <property type="component" value="Unassembled WGS sequence"/>
</dbReference>